<dbReference type="EMBL" id="CAUJNA010001189">
    <property type="protein sequence ID" value="CAJ1385058.1"/>
    <property type="molecule type" value="Genomic_DNA"/>
</dbReference>
<dbReference type="Pfam" id="PF00149">
    <property type="entry name" value="Metallophos"/>
    <property type="match status" value="1"/>
</dbReference>
<dbReference type="AlphaFoldDB" id="A0AA36IE24"/>
<dbReference type="InterPro" id="IPR004843">
    <property type="entry name" value="Calcineurin-like_PHP"/>
</dbReference>
<dbReference type="PANTHER" id="PTHR12905:SF0">
    <property type="entry name" value="CALCINEURIN-LIKE PHOSPHOESTERASE DOMAIN-CONTAINING PROTEIN"/>
    <property type="match status" value="1"/>
</dbReference>
<evidence type="ECO:0000259" key="1">
    <source>
        <dbReference type="Pfam" id="PF00149"/>
    </source>
</evidence>
<gene>
    <name evidence="2" type="ORF">EVOR1521_LOCUS11746</name>
</gene>
<evidence type="ECO:0000313" key="3">
    <source>
        <dbReference type="Proteomes" id="UP001178507"/>
    </source>
</evidence>
<protein>
    <recommendedName>
        <fullName evidence="1">Calcineurin-like phosphoesterase domain-containing protein</fullName>
    </recommendedName>
</protein>
<keyword evidence="3" id="KW-1185">Reference proteome</keyword>
<organism evidence="2 3">
    <name type="scientific">Effrenium voratum</name>
    <dbReference type="NCBI Taxonomy" id="2562239"/>
    <lineage>
        <taxon>Eukaryota</taxon>
        <taxon>Sar</taxon>
        <taxon>Alveolata</taxon>
        <taxon>Dinophyceae</taxon>
        <taxon>Suessiales</taxon>
        <taxon>Symbiodiniaceae</taxon>
        <taxon>Effrenium</taxon>
    </lineage>
</organism>
<dbReference type="InterPro" id="IPR051693">
    <property type="entry name" value="UPF0046_metallophosphoest"/>
</dbReference>
<feature type="domain" description="Calcineurin-like phosphoesterase" evidence="1">
    <location>
        <begin position="42"/>
        <end position="231"/>
    </location>
</feature>
<name>A0AA36IE24_9DINO</name>
<sequence length="270" mass="30424">MELEHFELEKAILAYRRRCPPKPCCKAVLCKTSAVRGGLRCVAISDTHMLHDSLEMPAGDVLIHCGDFTNDGTLEECRHFCSWAAALRFRHKLLVCGNHDLPLDDEWYLEHWQEWHREVQSPGEARDMLEAAGFQVLHGAVRIDGVQFYGSPLQPRQPKNRPQMAFGRRRGQELKEEWAKIPADVDVLLTHTPPAQRLDLASYEKRIGCEELAKALLRVAPAAHVFGHAHRGYGVQFSQKTCFINAATACDRRGGDGEINPPVVFEVVNP</sequence>
<dbReference type="Gene3D" id="3.60.21.10">
    <property type="match status" value="1"/>
</dbReference>
<proteinExistence type="predicted"/>
<dbReference type="CDD" id="cd07379">
    <property type="entry name" value="MPP_239FB"/>
    <property type="match status" value="1"/>
</dbReference>
<evidence type="ECO:0000313" key="2">
    <source>
        <dbReference type="EMBL" id="CAJ1385058.1"/>
    </source>
</evidence>
<dbReference type="PANTHER" id="PTHR12905">
    <property type="entry name" value="METALLOPHOSPHOESTERASE"/>
    <property type="match status" value="1"/>
</dbReference>
<accession>A0AA36IE24</accession>
<dbReference type="GO" id="GO:0016787">
    <property type="term" value="F:hydrolase activity"/>
    <property type="evidence" value="ECO:0007669"/>
    <property type="project" value="InterPro"/>
</dbReference>
<dbReference type="SUPFAM" id="SSF56300">
    <property type="entry name" value="Metallo-dependent phosphatases"/>
    <property type="match status" value="1"/>
</dbReference>
<dbReference type="InterPro" id="IPR029052">
    <property type="entry name" value="Metallo-depent_PP-like"/>
</dbReference>
<reference evidence="2" key="1">
    <citation type="submission" date="2023-08" db="EMBL/GenBank/DDBJ databases">
        <authorList>
            <person name="Chen Y."/>
            <person name="Shah S."/>
            <person name="Dougan E. K."/>
            <person name="Thang M."/>
            <person name="Chan C."/>
        </authorList>
    </citation>
    <scope>NUCLEOTIDE SEQUENCE</scope>
</reference>
<dbReference type="Proteomes" id="UP001178507">
    <property type="component" value="Unassembled WGS sequence"/>
</dbReference>
<comment type="caution">
    <text evidence="2">The sequence shown here is derived from an EMBL/GenBank/DDBJ whole genome shotgun (WGS) entry which is preliminary data.</text>
</comment>